<reference evidence="3 4" key="1">
    <citation type="submission" date="2019-11" db="EMBL/GenBank/DDBJ databases">
        <title>Metabolism of dissolved organic matter in forest soils.</title>
        <authorList>
            <person name="Cyle K.T."/>
            <person name="Wilhelm R.C."/>
            <person name="Martinez C.E."/>
        </authorList>
    </citation>
    <scope>NUCLEOTIDE SEQUENCE [LARGE SCALE GENOMIC DNA]</scope>
    <source>
        <strain evidence="3 4">1N</strain>
    </source>
</reference>
<gene>
    <name evidence="3" type="ORF">GNZ12_42210</name>
</gene>
<dbReference type="SMART" id="SM00829">
    <property type="entry name" value="PKS_ER"/>
    <property type="match status" value="1"/>
</dbReference>
<evidence type="ECO:0000259" key="2">
    <source>
        <dbReference type="SMART" id="SM00829"/>
    </source>
</evidence>
<dbReference type="SUPFAM" id="SSF51735">
    <property type="entry name" value="NAD(P)-binding Rossmann-fold domains"/>
    <property type="match status" value="1"/>
</dbReference>
<dbReference type="InterPro" id="IPR041694">
    <property type="entry name" value="ADH_N_2"/>
</dbReference>
<dbReference type="Gene3D" id="3.90.180.10">
    <property type="entry name" value="Medium-chain alcohol dehydrogenases, catalytic domain"/>
    <property type="match status" value="1"/>
</dbReference>
<dbReference type="InterPro" id="IPR020843">
    <property type="entry name" value="ER"/>
</dbReference>
<evidence type="ECO:0000313" key="4">
    <source>
        <dbReference type="Proteomes" id="UP000652198"/>
    </source>
</evidence>
<dbReference type="InterPro" id="IPR045010">
    <property type="entry name" value="MDR_fam"/>
</dbReference>
<dbReference type="Pfam" id="PF16884">
    <property type="entry name" value="ADH_N_2"/>
    <property type="match status" value="1"/>
</dbReference>
<sequence length="344" mass="36529">MDSLPRVSRQVTLAAHPEGQLQSAHFTLVETPLPPLGPHQVLLRNRWFRISVSTRLMASREAKEIKGIPFPALKPGDALADAAIGEVIAATPDSGLQAGDTVLHSLGWRDYAVADARQCTVLQRERLEPAAYLGHGWTAYAALTRGTHVNRGDTVFVSSGAGAIGSMAGQIARRLGAGQVIGSTGSPGKAEWMKRSLGYDAVIVRDGRPIVTQLAEAAPGGIDVFVDMVGGEQLTAAVALAREGARFVILGALIAELNAEGSTSIAPTEIDSFQLPIKGITLRGYSACEDDPGAFDEWMQRLNEWRHEGTIHLPCTTFSGLDNAPKALQEACAGRLKGVVLVEL</sequence>
<name>A0ABX2C462_9BURK</name>
<dbReference type="InterPro" id="IPR011032">
    <property type="entry name" value="GroES-like_sf"/>
</dbReference>
<dbReference type="PANTHER" id="PTHR43205:SF7">
    <property type="entry name" value="PROSTAGLANDIN REDUCTASE 1"/>
    <property type="match status" value="1"/>
</dbReference>
<organism evidence="3 4">
    <name type="scientific">Paraburkholderia solitsugae</name>
    <dbReference type="NCBI Taxonomy" id="2675748"/>
    <lineage>
        <taxon>Bacteria</taxon>
        <taxon>Pseudomonadati</taxon>
        <taxon>Pseudomonadota</taxon>
        <taxon>Betaproteobacteria</taxon>
        <taxon>Burkholderiales</taxon>
        <taxon>Burkholderiaceae</taxon>
        <taxon>Paraburkholderia</taxon>
    </lineage>
</organism>
<evidence type="ECO:0000256" key="1">
    <source>
        <dbReference type="ARBA" id="ARBA00023002"/>
    </source>
</evidence>
<keyword evidence="4" id="KW-1185">Reference proteome</keyword>
<dbReference type="Gene3D" id="3.40.50.720">
    <property type="entry name" value="NAD(P)-binding Rossmann-like Domain"/>
    <property type="match status" value="1"/>
</dbReference>
<dbReference type="EMBL" id="WOEY01000176">
    <property type="protein sequence ID" value="NPT47799.1"/>
    <property type="molecule type" value="Genomic_DNA"/>
</dbReference>
<dbReference type="CDD" id="cd05288">
    <property type="entry name" value="PGDH"/>
    <property type="match status" value="1"/>
</dbReference>
<keyword evidence="1" id="KW-0560">Oxidoreductase</keyword>
<dbReference type="PANTHER" id="PTHR43205">
    <property type="entry name" value="PROSTAGLANDIN REDUCTASE"/>
    <property type="match status" value="1"/>
</dbReference>
<proteinExistence type="predicted"/>
<dbReference type="InterPro" id="IPR036291">
    <property type="entry name" value="NAD(P)-bd_dom_sf"/>
</dbReference>
<feature type="domain" description="Enoyl reductase (ER)" evidence="2">
    <location>
        <begin position="19"/>
        <end position="342"/>
    </location>
</feature>
<dbReference type="Proteomes" id="UP000652198">
    <property type="component" value="Unassembled WGS sequence"/>
</dbReference>
<dbReference type="InterPro" id="IPR013149">
    <property type="entry name" value="ADH-like_C"/>
</dbReference>
<accession>A0ABX2C462</accession>
<dbReference type="Pfam" id="PF00107">
    <property type="entry name" value="ADH_zinc_N"/>
    <property type="match status" value="1"/>
</dbReference>
<protein>
    <submittedName>
        <fullName evidence="3">Zinc-binding dehydrogenase</fullName>
    </submittedName>
</protein>
<comment type="caution">
    <text evidence="3">The sequence shown here is derived from an EMBL/GenBank/DDBJ whole genome shotgun (WGS) entry which is preliminary data.</text>
</comment>
<evidence type="ECO:0000313" key="3">
    <source>
        <dbReference type="EMBL" id="NPT47799.1"/>
    </source>
</evidence>
<dbReference type="RefSeq" id="WP_172318726.1">
    <property type="nucleotide sequence ID" value="NZ_WOEY01000176.1"/>
</dbReference>
<dbReference type="SUPFAM" id="SSF50129">
    <property type="entry name" value="GroES-like"/>
    <property type="match status" value="1"/>
</dbReference>